<reference evidence="2" key="1">
    <citation type="journal article" date="2017" name="Parasit. Vectors">
        <title>Sialotranscriptomics of Rhipicephalus zambeziensis reveals intricate expression profiles of secretory proteins and suggests tight temporal transcriptional regulation during blood-feeding.</title>
        <authorList>
            <person name="de Castro M.H."/>
            <person name="de Klerk D."/>
            <person name="Pienaar R."/>
            <person name="Rees D.J.G."/>
            <person name="Mans B.J."/>
        </authorList>
    </citation>
    <scope>NUCLEOTIDE SEQUENCE</scope>
    <source>
        <tissue evidence="2">Salivary glands</tissue>
    </source>
</reference>
<name>A0A224YX36_9ACAR</name>
<evidence type="ECO:0000313" key="2">
    <source>
        <dbReference type="EMBL" id="MAA22188.1"/>
    </source>
</evidence>
<feature type="region of interest" description="Disordered" evidence="1">
    <location>
        <begin position="1"/>
        <end position="118"/>
    </location>
</feature>
<feature type="compositionally biased region" description="Polar residues" evidence="1">
    <location>
        <begin position="104"/>
        <end position="113"/>
    </location>
</feature>
<dbReference type="EMBL" id="GFPF01011042">
    <property type="protein sequence ID" value="MAA22188.1"/>
    <property type="molecule type" value="Transcribed_RNA"/>
</dbReference>
<sequence>MSNCGNNTAPPKPEEVKPGAQDASNPCTDPAATVPQSTEAKGTPEAAKTVEPMLTASQCTEAKGTPEAAKTVEPMLTAPQSTESKGAPEAAKTVDPGAADGNSVKIQGSQPRPVQNVEDDKVVYNVAVGLSPVLGTEQGTTIVPSHPICGLIRAKQIAW</sequence>
<organism evidence="2">
    <name type="scientific">Rhipicephalus zambeziensis</name>
    <dbReference type="NCBI Taxonomy" id="60191"/>
    <lineage>
        <taxon>Eukaryota</taxon>
        <taxon>Metazoa</taxon>
        <taxon>Ecdysozoa</taxon>
        <taxon>Arthropoda</taxon>
        <taxon>Chelicerata</taxon>
        <taxon>Arachnida</taxon>
        <taxon>Acari</taxon>
        <taxon>Parasitiformes</taxon>
        <taxon>Ixodida</taxon>
        <taxon>Ixodoidea</taxon>
        <taxon>Ixodidae</taxon>
        <taxon>Rhipicephalinae</taxon>
        <taxon>Rhipicephalus</taxon>
        <taxon>Rhipicephalus</taxon>
    </lineage>
</organism>
<evidence type="ECO:0000256" key="1">
    <source>
        <dbReference type="SAM" id="MobiDB-lite"/>
    </source>
</evidence>
<protein>
    <submittedName>
        <fullName evidence="2">Protein phosphatase 1 regulatory subunit</fullName>
    </submittedName>
</protein>
<dbReference type="AlphaFoldDB" id="A0A224YX36"/>
<proteinExistence type="predicted"/>
<accession>A0A224YX36</accession>